<dbReference type="SMART" id="SM00355">
    <property type="entry name" value="ZnF_C2H2"/>
    <property type="match status" value="4"/>
</dbReference>
<dbReference type="GeneID" id="110251035"/>
<sequence>MDEWIEYKCKSGQTLFIYNKLTGEHKWLTGDGNGSLEESILNGEPIKRKEVCSIGTQTDDNGCNNGCTSMYADVIPDQISHATDLPPQPQPIVLYRREDSFGNPSGGESRFVQVEREGRSVNNSSSGIRSSSEAVFTNERHQSTTISETAYNAEIDENEHGYYVVHINPHSCTEARCMPNHQKYHDPIDEEDDTIGKPFQCTHCNKRFARKFNLNLHLRTHTGEKPFECSYCSKKFAQKSNLYVHLRKHTGEKPYQCNQCDKVFGHKCNLYNHMRAHTGEKPFECYYCHKKFQGKRNLRVHLRSHNYSGESS</sequence>
<dbReference type="OMA" id="IDENEHG"/>
<reference evidence="14" key="1">
    <citation type="submission" date="2022-11" db="UniProtKB">
        <authorList>
            <consortium name="EnsemblMetazoa"/>
        </authorList>
    </citation>
    <scope>IDENTIFICATION</scope>
</reference>
<keyword evidence="15" id="KW-1185">Reference proteome</keyword>
<evidence type="ECO:0000256" key="9">
    <source>
        <dbReference type="ARBA" id="ARBA00023163"/>
    </source>
</evidence>
<dbReference type="InterPro" id="IPR036236">
    <property type="entry name" value="Znf_C2H2_sf"/>
</dbReference>
<keyword evidence="4" id="KW-0677">Repeat</keyword>
<dbReference type="PROSITE" id="PS00028">
    <property type="entry name" value="ZINC_FINGER_C2H2_1"/>
    <property type="match status" value="4"/>
</dbReference>
<keyword evidence="6" id="KW-0862">Zinc</keyword>
<keyword evidence="7" id="KW-0805">Transcription regulation</keyword>
<dbReference type="RefSeq" id="XP_020913357.1">
    <property type="nucleotide sequence ID" value="XM_021057698.2"/>
</dbReference>
<organism evidence="14 15">
    <name type="scientific">Exaiptasia diaphana</name>
    <name type="common">Tropical sea anemone</name>
    <name type="synonym">Aiptasia pulchella</name>
    <dbReference type="NCBI Taxonomy" id="2652724"/>
    <lineage>
        <taxon>Eukaryota</taxon>
        <taxon>Metazoa</taxon>
        <taxon>Cnidaria</taxon>
        <taxon>Anthozoa</taxon>
        <taxon>Hexacorallia</taxon>
        <taxon>Actiniaria</taxon>
        <taxon>Aiptasiidae</taxon>
        <taxon>Exaiptasia</taxon>
    </lineage>
</organism>
<evidence type="ECO:0000256" key="12">
    <source>
        <dbReference type="SAM" id="MobiDB-lite"/>
    </source>
</evidence>
<evidence type="ECO:0000256" key="10">
    <source>
        <dbReference type="ARBA" id="ARBA00023242"/>
    </source>
</evidence>
<keyword evidence="10" id="KW-0539">Nucleus</keyword>
<dbReference type="GO" id="GO:0008270">
    <property type="term" value="F:zinc ion binding"/>
    <property type="evidence" value="ECO:0007669"/>
    <property type="project" value="UniProtKB-KW"/>
</dbReference>
<keyword evidence="3" id="KW-0479">Metal-binding</keyword>
<feature type="domain" description="C2H2-type" evidence="13">
    <location>
        <begin position="199"/>
        <end position="226"/>
    </location>
</feature>
<dbReference type="InterPro" id="IPR013087">
    <property type="entry name" value="Znf_C2H2_type"/>
</dbReference>
<dbReference type="SUPFAM" id="SSF57667">
    <property type="entry name" value="beta-beta-alpha zinc fingers"/>
    <property type="match status" value="2"/>
</dbReference>
<dbReference type="PANTHER" id="PTHR23235">
    <property type="entry name" value="KRUEPPEL-LIKE TRANSCRIPTION FACTOR"/>
    <property type="match status" value="1"/>
</dbReference>
<evidence type="ECO:0000256" key="5">
    <source>
        <dbReference type="ARBA" id="ARBA00022771"/>
    </source>
</evidence>
<evidence type="ECO:0000256" key="1">
    <source>
        <dbReference type="ARBA" id="ARBA00003767"/>
    </source>
</evidence>
<dbReference type="GO" id="GO:0005634">
    <property type="term" value="C:nucleus"/>
    <property type="evidence" value="ECO:0007669"/>
    <property type="project" value="UniProtKB-SubCell"/>
</dbReference>
<keyword evidence="9" id="KW-0804">Transcription</keyword>
<dbReference type="Pfam" id="PF00096">
    <property type="entry name" value="zf-C2H2"/>
    <property type="match status" value="4"/>
</dbReference>
<keyword evidence="8" id="KW-0238">DNA-binding</keyword>
<keyword evidence="5 11" id="KW-0863">Zinc-finger</keyword>
<feature type="compositionally biased region" description="Low complexity" evidence="12">
    <location>
        <begin position="120"/>
        <end position="132"/>
    </location>
</feature>
<protein>
    <recommendedName>
        <fullName evidence="13">C2H2-type domain-containing protein</fullName>
    </recommendedName>
</protein>
<evidence type="ECO:0000313" key="14">
    <source>
        <dbReference type="EnsemblMetazoa" id="XP_020913357.1"/>
    </source>
</evidence>
<evidence type="ECO:0000259" key="13">
    <source>
        <dbReference type="PROSITE" id="PS50157"/>
    </source>
</evidence>
<accession>A0A913Y1V2</accession>
<comment type="subcellular location">
    <subcellularLocation>
        <location evidence="2">Nucleus</location>
    </subcellularLocation>
</comment>
<evidence type="ECO:0000256" key="7">
    <source>
        <dbReference type="ARBA" id="ARBA00023015"/>
    </source>
</evidence>
<evidence type="ECO:0000313" key="15">
    <source>
        <dbReference type="Proteomes" id="UP000887567"/>
    </source>
</evidence>
<feature type="domain" description="C2H2-type" evidence="13">
    <location>
        <begin position="255"/>
        <end position="282"/>
    </location>
</feature>
<dbReference type="GO" id="GO:0000981">
    <property type="term" value="F:DNA-binding transcription factor activity, RNA polymerase II-specific"/>
    <property type="evidence" value="ECO:0007669"/>
    <property type="project" value="TreeGrafter"/>
</dbReference>
<name>A0A913Y1V2_EXADI</name>
<evidence type="ECO:0000256" key="4">
    <source>
        <dbReference type="ARBA" id="ARBA00022737"/>
    </source>
</evidence>
<dbReference type="KEGG" id="epa:110251035"/>
<dbReference type="AlphaFoldDB" id="A0A913Y1V2"/>
<feature type="region of interest" description="Disordered" evidence="12">
    <location>
        <begin position="117"/>
        <end position="141"/>
    </location>
</feature>
<dbReference type="FunFam" id="3.30.160.60:FF:001573">
    <property type="entry name" value="Zinc finger protein 407"/>
    <property type="match status" value="1"/>
</dbReference>
<evidence type="ECO:0000256" key="8">
    <source>
        <dbReference type="ARBA" id="ARBA00023125"/>
    </source>
</evidence>
<evidence type="ECO:0000256" key="3">
    <source>
        <dbReference type="ARBA" id="ARBA00022723"/>
    </source>
</evidence>
<feature type="domain" description="C2H2-type" evidence="13">
    <location>
        <begin position="283"/>
        <end position="310"/>
    </location>
</feature>
<proteinExistence type="predicted"/>
<dbReference type="PANTHER" id="PTHR23235:SF142">
    <property type="entry name" value="ZINC FINGER PROTEIN 384"/>
    <property type="match status" value="1"/>
</dbReference>
<dbReference type="FunFam" id="3.30.160.60:FF:000097">
    <property type="entry name" value="Zinc finger protein"/>
    <property type="match status" value="1"/>
</dbReference>
<evidence type="ECO:0000256" key="6">
    <source>
        <dbReference type="ARBA" id="ARBA00022833"/>
    </source>
</evidence>
<comment type="function">
    <text evidence="1">May be involved in transcriptional regulation.</text>
</comment>
<dbReference type="FunFam" id="3.30.160.60:FF:002343">
    <property type="entry name" value="Zinc finger protein 33A"/>
    <property type="match status" value="1"/>
</dbReference>
<dbReference type="PROSITE" id="PS50157">
    <property type="entry name" value="ZINC_FINGER_C2H2_2"/>
    <property type="match status" value="4"/>
</dbReference>
<dbReference type="EnsemblMetazoa" id="XM_021057698.2">
    <property type="protein sequence ID" value="XP_020913357.1"/>
    <property type="gene ID" value="LOC110251035"/>
</dbReference>
<evidence type="ECO:0000256" key="2">
    <source>
        <dbReference type="ARBA" id="ARBA00004123"/>
    </source>
</evidence>
<dbReference type="FunFam" id="3.30.160.60:FF:000450">
    <property type="entry name" value="PR domain zinc finger protein 14"/>
    <property type="match status" value="1"/>
</dbReference>
<dbReference type="Gene3D" id="3.30.160.60">
    <property type="entry name" value="Classic Zinc Finger"/>
    <property type="match status" value="4"/>
</dbReference>
<dbReference type="Proteomes" id="UP000887567">
    <property type="component" value="Unplaced"/>
</dbReference>
<dbReference type="GO" id="GO:0000978">
    <property type="term" value="F:RNA polymerase II cis-regulatory region sequence-specific DNA binding"/>
    <property type="evidence" value="ECO:0007669"/>
    <property type="project" value="TreeGrafter"/>
</dbReference>
<feature type="domain" description="C2H2-type" evidence="13">
    <location>
        <begin position="227"/>
        <end position="254"/>
    </location>
</feature>
<evidence type="ECO:0000256" key="11">
    <source>
        <dbReference type="PROSITE-ProRule" id="PRU00042"/>
    </source>
</evidence>
<dbReference type="OrthoDB" id="6077919at2759"/>